<protein>
    <submittedName>
        <fullName evidence="3">16S rRNA (Guanine(966)-N(2))-methyltransferase RsmD</fullName>
        <ecNumber evidence="3">2.1.1.171</ecNumber>
    </submittedName>
</protein>
<evidence type="ECO:0000256" key="1">
    <source>
        <dbReference type="ARBA" id="ARBA00022603"/>
    </source>
</evidence>
<proteinExistence type="predicted"/>
<evidence type="ECO:0000256" key="2">
    <source>
        <dbReference type="ARBA" id="ARBA00022679"/>
    </source>
</evidence>
<dbReference type="PIRSF" id="PIRSF004553">
    <property type="entry name" value="CHP00095"/>
    <property type="match status" value="1"/>
</dbReference>
<dbReference type="InterPro" id="IPR004398">
    <property type="entry name" value="RNA_MeTrfase_RsmD"/>
</dbReference>
<dbReference type="InterPro" id="IPR029063">
    <property type="entry name" value="SAM-dependent_MTases_sf"/>
</dbReference>
<dbReference type="NCBIfam" id="TIGR00095">
    <property type="entry name" value="16S rRNA (guanine(966)-N(2))-methyltransferase RsmD"/>
    <property type="match status" value="1"/>
</dbReference>
<dbReference type="PANTHER" id="PTHR43542">
    <property type="entry name" value="METHYLTRANSFERASE"/>
    <property type="match status" value="1"/>
</dbReference>
<sequence>MRIVSGRFKGFQLTAPKAGTRPTTDRAKEGIFSHLESYGELEGARVLDLYAGTGALGIEALSRGANALVAVESSAQAAALIVGSLKALKRNPSWLQQDTARVVRGTVERFVRSSAPTQEDAPSSGFDVVFMDPPYALGDDEIRDVLASLVTRKVIRGNGVMVVERSTRSPEPVIPEGWDLRQSKQYGETAVYYIEQQLES</sequence>
<dbReference type="SUPFAM" id="SSF53335">
    <property type="entry name" value="S-adenosyl-L-methionine-dependent methyltransferases"/>
    <property type="match status" value="1"/>
</dbReference>
<reference evidence="3" key="2">
    <citation type="submission" date="2020-01" db="EMBL/GenBank/DDBJ databases">
        <authorList>
            <person name="Campanaro S."/>
        </authorList>
    </citation>
    <scope>NUCLEOTIDE SEQUENCE</scope>
    <source>
        <strain evidence="3">AS01afH2WH_6</strain>
    </source>
</reference>
<dbReference type="AlphaFoldDB" id="A0A971D0Z0"/>
<reference evidence="3" key="1">
    <citation type="journal article" date="2020" name="Biotechnol. Biofuels">
        <title>New insights from the biogas microbiome by comprehensive genome-resolved metagenomics of nearly 1600 species originating from multiple anaerobic digesters.</title>
        <authorList>
            <person name="Campanaro S."/>
            <person name="Treu L."/>
            <person name="Rodriguez-R L.M."/>
            <person name="Kovalovszki A."/>
            <person name="Ziels R.M."/>
            <person name="Maus I."/>
            <person name="Zhu X."/>
            <person name="Kougias P.G."/>
            <person name="Basile A."/>
            <person name="Luo G."/>
            <person name="Schluter A."/>
            <person name="Konstantinidis K.T."/>
            <person name="Angelidaki I."/>
        </authorList>
    </citation>
    <scope>NUCLEOTIDE SEQUENCE</scope>
    <source>
        <strain evidence="3">AS01afH2WH_6</strain>
    </source>
</reference>
<dbReference type="PANTHER" id="PTHR43542:SF1">
    <property type="entry name" value="METHYLTRANSFERASE"/>
    <property type="match status" value="1"/>
</dbReference>
<evidence type="ECO:0000313" key="4">
    <source>
        <dbReference type="Proteomes" id="UP000767327"/>
    </source>
</evidence>
<dbReference type="RefSeq" id="WP_273174632.1">
    <property type="nucleotide sequence ID" value="NZ_JAAXZR010000027.1"/>
</dbReference>
<organism evidence="3 4">
    <name type="scientific">Bifidobacterium crudilactis</name>
    <dbReference type="NCBI Taxonomy" id="327277"/>
    <lineage>
        <taxon>Bacteria</taxon>
        <taxon>Bacillati</taxon>
        <taxon>Actinomycetota</taxon>
        <taxon>Actinomycetes</taxon>
        <taxon>Bifidobacteriales</taxon>
        <taxon>Bifidobacteriaceae</taxon>
        <taxon>Bifidobacterium</taxon>
    </lineage>
</organism>
<dbReference type="GO" id="GO:0003676">
    <property type="term" value="F:nucleic acid binding"/>
    <property type="evidence" value="ECO:0007669"/>
    <property type="project" value="InterPro"/>
</dbReference>
<evidence type="ECO:0000313" key="3">
    <source>
        <dbReference type="EMBL" id="NLT80442.1"/>
    </source>
</evidence>
<dbReference type="Proteomes" id="UP000767327">
    <property type="component" value="Unassembled WGS sequence"/>
</dbReference>
<gene>
    <name evidence="3" type="primary">rsmD</name>
    <name evidence="3" type="ORF">GXW98_09220</name>
</gene>
<dbReference type="CDD" id="cd02440">
    <property type="entry name" value="AdoMet_MTases"/>
    <property type="match status" value="1"/>
</dbReference>
<dbReference type="Gene3D" id="3.40.50.150">
    <property type="entry name" value="Vaccinia Virus protein VP39"/>
    <property type="match status" value="1"/>
</dbReference>
<dbReference type="Pfam" id="PF03602">
    <property type="entry name" value="Cons_hypoth95"/>
    <property type="match status" value="1"/>
</dbReference>
<dbReference type="GO" id="GO:0052913">
    <property type="term" value="F:16S rRNA (guanine(966)-N(2))-methyltransferase activity"/>
    <property type="evidence" value="ECO:0007669"/>
    <property type="project" value="UniProtKB-EC"/>
</dbReference>
<dbReference type="InterPro" id="IPR002052">
    <property type="entry name" value="DNA_methylase_N6_adenine_CS"/>
</dbReference>
<dbReference type="EC" id="2.1.1.171" evidence="3"/>
<dbReference type="EMBL" id="JAAXZR010000027">
    <property type="protein sequence ID" value="NLT80442.1"/>
    <property type="molecule type" value="Genomic_DNA"/>
</dbReference>
<keyword evidence="1 3" id="KW-0489">Methyltransferase</keyword>
<accession>A0A971D0Z0</accession>
<dbReference type="PROSITE" id="PS00092">
    <property type="entry name" value="N6_MTASE"/>
    <property type="match status" value="1"/>
</dbReference>
<name>A0A971D0Z0_9BIFI</name>
<keyword evidence="2 3" id="KW-0808">Transferase</keyword>
<comment type="caution">
    <text evidence="3">The sequence shown here is derived from an EMBL/GenBank/DDBJ whole genome shotgun (WGS) entry which is preliminary data.</text>
</comment>